<organism evidence="6">
    <name type="scientific">Sheuella amnicola</name>
    <dbReference type="NCBI Taxonomy" id="2707330"/>
    <lineage>
        <taxon>Bacteria</taxon>
        <taxon>Pseudomonadati</taxon>
        <taxon>Pseudomonadota</taxon>
        <taxon>Betaproteobacteria</taxon>
        <taxon>Burkholderiales</taxon>
        <taxon>Alcaligenaceae</taxon>
        <taxon>Sheuella</taxon>
    </lineage>
</organism>
<dbReference type="HAMAP" id="MF_01401">
    <property type="entry name" value="MsrA"/>
    <property type="match status" value="1"/>
</dbReference>
<comment type="function">
    <text evidence="4">Has an important function as a repair enzyme for proteins that have been inactivated by oxidation. Catalyzes the reversible oxidation-reduction of methionine sulfoxide in proteins to methionine.</text>
</comment>
<evidence type="ECO:0000256" key="4">
    <source>
        <dbReference type="HAMAP-Rule" id="MF_01401"/>
    </source>
</evidence>
<evidence type="ECO:0000256" key="1">
    <source>
        <dbReference type="ARBA" id="ARBA00023002"/>
    </source>
</evidence>
<evidence type="ECO:0000259" key="5">
    <source>
        <dbReference type="Pfam" id="PF01625"/>
    </source>
</evidence>
<dbReference type="Gene3D" id="3.30.1060.10">
    <property type="entry name" value="Peptide methionine sulphoxide reductase MsrA"/>
    <property type="match status" value="1"/>
</dbReference>
<comment type="similarity">
    <text evidence="4">Belongs to the MsrA Met sulfoxide reductase family.</text>
</comment>
<dbReference type="InterPro" id="IPR036509">
    <property type="entry name" value="Met_Sox_Rdtase_MsrA_sf"/>
</dbReference>
<gene>
    <name evidence="4 6" type="primary">msrA</name>
    <name evidence="6" type="ORF">G3I67_08230</name>
</gene>
<dbReference type="AlphaFoldDB" id="A0A6B2QZP8"/>
<dbReference type="EC" id="1.8.4.11" evidence="4"/>
<keyword evidence="1 4" id="KW-0560">Oxidoreductase</keyword>
<comment type="catalytic activity">
    <reaction evidence="3 4">
        <text>[thioredoxin]-disulfide + L-methionine + H2O = L-methionine (S)-S-oxide + [thioredoxin]-dithiol</text>
        <dbReference type="Rhea" id="RHEA:19993"/>
        <dbReference type="Rhea" id="RHEA-COMP:10698"/>
        <dbReference type="Rhea" id="RHEA-COMP:10700"/>
        <dbReference type="ChEBI" id="CHEBI:15377"/>
        <dbReference type="ChEBI" id="CHEBI:29950"/>
        <dbReference type="ChEBI" id="CHEBI:50058"/>
        <dbReference type="ChEBI" id="CHEBI:57844"/>
        <dbReference type="ChEBI" id="CHEBI:58772"/>
        <dbReference type="EC" id="1.8.4.11"/>
    </reaction>
</comment>
<dbReference type="GO" id="GO:0008113">
    <property type="term" value="F:peptide-methionine (S)-S-oxide reductase activity"/>
    <property type="evidence" value="ECO:0007669"/>
    <property type="project" value="UniProtKB-UniRule"/>
</dbReference>
<dbReference type="GO" id="GO:0033744">
    <property type="term" value="F:L-methionine:thioredoxin-disulfide S-oxidoreductase activity"/>
    <property type="evidence" value="ECO:0007669"/>
    <property type="project" value="RHEA"/>
</dbReference>
<feature type="domain" description="Peptide methionine sulphoxide reductase MsrA" evidence="5">
    <location>
        <begin position="10"/>
        <end position="162"/>
    </location>
</feature>
<dbReference type="NCBIfam" id="TIGR00401">
    <property type="entry name" value="msrA"/>
    <property type="match status" value="1"/>
</dbReference>
<dbReference type="PANTHER" id="PTHR43774">
    <property type="entry name" value="PEPTIDE METHIONINE SULFOXIDE REDUCTASE"/>
    <property type="match status" value="1"/>
</dbReference>
<dbReference type="Pfam" id="PF01625">
    <property type="entry name" value="PMSR"/>
    <property type="match status" value="1"/>
</dbReference>
<comment type="catalytic activity">
    <reaction evidence="2 4">
        <text>L-methionyl-[protein] + [thioredoxin]-disulfide + H2O = L-methionyl-(S)-S-oxide-[protein] + [thioredoxin]-dithiol</text>
        <dbReference type="Rhea" id="RHEA:14217"/>
        <dbReference type="Rhea" id="RHEA-COMP:10698"/>
        <dbReference type="Rhea" id="RHEA-COMP:10700"/>
        <dbReference type="Rhea" id="RHEA-COMP:12313"/>
        <dbReference type="Rhea" id="RHEA-COMP:12315"/>
        <dbReference type="ChEBI" id="CHEBI:15377"/>
        <dbReference type="ChEBI" id="CHEBI:16044"/>
        <dbReference type="ChEBI" id="CHEBI:29950"/>
        <dbReference type="ChEBI" id="CHEBI:44120"/>
        <dbReference type="ChEBI" id="CHEBI:50058"/>
        <dbReference type="EC" id="1.8.4.11"/>
    </reaction>
</comment>
<feature type="active site" evidence="4">
    <location>
        <position position="16"/>
    </location>
</feature>
<proteinExistence type="inferred from homology"/>
<evidence type="ECO:0000256" key="2">
    <source>
        <dbReference type="ARBA" id="ARBA00047806"/>
    </source>
</evidence>
<protein>
    <recommendedName>
        <fullName evidence="4">Peptide methionine sulfoxide reductase MsrA</fullName>
        <shortName evidence="4">Protein-methionine-S-oxide reductase</shortName>
        <ecNumber evidence="4">1.8.4.11</ecNumber>
    </recommendedName>
    <alternativeName>
        <fullName evidence="4">Peptide-methionine (S)-S-oxide reductase</fullName>
        <shortName evidence="4">Peptide Met(O) reductase</shortName>
    </alternativeName>
</protein>
<name>A0A6B2QZP8_9BURK</name>
<dbReference type="EMBL" id="JAAGRN010000005">
    <property type="protein sequence ID" value="NDY83218.1"/>
    <property type="molecule type" value="Genomic_DNA"/>
</dbReference>
<evidence type="ECO:0000313" key="6">
    <source>
        <dbReference type="EMBL" id="NDY83218.1"/>
    </source>
</evidence>
<reference evidence="6" key="1">
    <citation type="submission" date="2020-02" db="EMBL/GenBank/DDBJ databases">
        <authorList>
            <person name="Chen W.-M."/>
        </authorList>
    </citation>
    <scope>NUCLEOTIDE SEQUENCE</scope>
    <source>
        <strain evidence="6">NBD-18</strain>
    </source>
</reference>
<accession>A0A6B2QZP8</accession>
<comment type="caution">
    <text evidence="6">The sequence shown here is derived from an EMBL/GenBank/DDBJ whole genome shotgun (WGS) entry which is preliminary data.</text>
</comment>
<sequence>MIMTIQNEVAVFGGGCFWCTEAVFGSMTGVVSVKSGYCGGHVQNPSYEQVCTKQTGHIEVVRIEFDPALVRYDDLLEVFFATHDPTTPGRQGNDVGPQYQSAIFVQSPEQLASAEAAIAELNRSGRFADPVCTQLLPAATFWPAEEMHDDYFALHPEQSYCHFVIAPKVSKFKKQFSDKLKN</sequence>
<dbReference type="InterPro" id="IPR002569">
    <property type="entry name" value="Met_Sox_Rdtase_MsrA_dom"/>
</dbReference>
<dbReference type="PANTHER" id="PTHR43774:SF1">
    <property type="entry name" value="PEPTIDE METHIONINE SULFOXIDE REDUCTASE MSRA 2"/>
    <property type="match status" value="1"/>
</dbReference>
<dbReference type="SUPFAM" id="SSF55068">
    <property type="entry name" value="Peptide methionine sulfoxide reductase"/>
    <property type="match status" value="1"/>
</dbReference>
<evidence type="ECO:0000256" key="3">
    <source>
        <dbReference type="ARBA" id="ARBA00048782"/>
    </source>
</evidence>